<evidence type="ECO:0000313" key="3">
    <source>
        <dbReference type="Proteomes" id="UP001295462"/>
    </source>
</evidence>
<reference evidence="2 4" key="2">
    <citation type="submission" date="2024-10" db="EMBL/GenBank/DDBJ databases">
        <authorList>
            <person name="Yibar A."/>
            <person name="Saticioglu I.B."/>
            <person name="Duman M."/>
            <person name="Ajmi N."/>
            <person name="Gurler F."/>
            <person name="Ay H."/>
            <person name="Onuk E."/>
            <person name="Guler S."/>
            <person name="Romalde J.L."/>
        </authorList>
    </citation>
    <scope>NUCLEOTIDE SEQUENCE [LARGE SCALE GENOMIC DNA]</scope>
    <source>
        <strain evidence="2 4">1-TCBS-A</strain>
    </source>
</reference>
<dbReference type="EMBL" id="CAKMUD010000090">
    <property type="protein sequence ID" value="CAH1598404.1"/>
    <property type="molecule type" value="Genomic_DNA"/>
</dbReference>
<evidence type="ECO:0000313" key="2">
    <source>
        <dbReference type="EMBL" id="MFH0271053.1"/>
    </source>
</evidence>
<name>A0AAU9QQA5_9VIBR</name>
<dbReference type="Proteomes" id="UP001607221">
    <property type="component" value="Unassembled WGS sequence"/>
</dbReference>
<sequence length="53" mass="6028">MRKYYIVEGDTSAKKQKLAYPKLALCDKCVSGYVVISEEERTYEECVKCGADD</sequence>
<reference evidence="1" key="1">
    <citation type="submission" date="2022-01" db="EMBL/GenBank/DDBJ databases">
        <authorList>
            <person name="Lagorce A."/>
        </authorList>
    </citation>
    <scope>NUCLEOTIDE SEQUENCE</scope>
    <source>
        <strain evidence="1">Th15_F1_A12</strain>
    </source>
</reference>
<gene>
    <name evidence="2" type="ORF">ACGRHZ_06885</name>
    <name evidence="1" type="ORF">THF1A12_360024</name>
</gene>
<dbReference type="GeneID" id="48232813"/>
<organism evidence="1 3">
    <name type="scientific">Vibrio jasicida</name>
    <dbReference type="NCBI Taxonomy" id="766224"/>
    <lineage>
        <taxon>Bacteria</taxon>
        <taxon>Pseudomonadati</taxon>
        <taxon>Pseudomonadota</taxon>
        <taxon>Gammaproteobacteria</taxon>
        <taxon>Vibrionales</taxon>
        <taxon>Vibrionaceae</taxon>
        <taxon>Vibrio</taxon>
    </lineage>
</organism>
<accession>A0AAU9QQA5</accession>
<dbReference type="Proteomes" id="UP001295462">
    <property type="component" value="Unassembled WGS sequence"/>
</dbReference>
<evidence type="ECO:0000313" key="4">
    <source>
        <dbReference type="Proteomes" id="UP001607221"/>
    </source>
</evidence>
<comment type="caution">
    <text evidence="1">The sequence shown here is derived from an EMBL/GenBank/DDBJ whole genome shotgun (WGS) entry which is preliminary data.</text>
</comment>
<evidence type="ECO:0000313" key="1">
    <source>
        <dbReference type="EMBL" id="CAH1598404.1"/>
    </source>
</evidence>
<dbReference type="EMBL" id="JBIHSE010000001">
    <property type="protein sequence ID" value="MFH0271053.1"/>
    <property type="molecule type" value="Genomic_DNA"/>
</dbReference>
<dbReference type="RefSeq" id="WP_038867515.1">
    <property type="nucleotide sequence ID" value="NZ_BBKZ01000023.1"/>
</dbReference>
<proteinExistence type="predicted"/>
<keyword evidence="4" id="KW-1185">Reference proteome</keyword>
<dbReference type="AlphaFoldDB" id="A0AAU9QQA5"/>
<protein>
    <submittedName>
        <fullName evidence="1">Transposase</fullName>
    </submittedName>
</protein>